<dbReference type="SUPFAM" id="SSF51735">
    <property type="entry name" value="NAD(P)-binding Rossmann-fold domains"/>
    <property type="match status" value="1"/>
</dbReference>
<dbReference type="AlphaFoldDB" id="A0A953LZD1"/>
<dbReference type="PANTHER" id="PTHR44154">
    <property type="entry name" value="QUINONE OXIDOREDUCTASE"/>
    <property type="match status" value="1"/>
</dbReference>
<evidence type="ECO:0000313" key="8">
    <source>
        <dbReference type="EMBL" id="MBZ0155419.1"/>
    </source>
</evidence>
<feature type="domain" description="Enoyl reductase (ER)" evidence="7">
    <location>
        <begin position="10"/>
        <end position="318"/>
    </location>
</feature>
<dbReference type="InterPro" id="IPR002364">
    <property type="entry name" value="Quin_OxRdtase/zeta-crystal_CS"/>
</dbReference>
<dbReference type="Proteomes" id="UP000705867">
    <property type="component" value="Unassembled WGS sequence"/>
</dbReference>
<dbReference type="EMBL" id="JAIOIV010000032">
    <property type="protein sequence ID" value="MBZ0155419.1"/>
    <property type="molecule type" value="Genomic_DNA"/>
</dbReference>
<comment type="subunit">
    <text evidence="2">Homotetramer.</text>
</comment>
<organism evidence="8 9">
    <name type="scientific">Candidatus Nitrobium versatile</name>
    <dbReference type="NCBI Taxonomy" id="2884831"/>
    <lineage>
        <taxon>Bacteria</taxon>
        <taxon>Pseudomonadati</taxon>
        <taxon>Nitrospirota</taxon>
        <taxon>Nitrospiria</taxon>
        <taxon>Nitrospirales</taxon>
        <taxon>Nitrospiraceae</taxon>
        <taxon>Candidatus Nitrobium</taxon>
    </lineage>
</organism>
<dbReference type="PANTHER" id="PTHR44154:SF1">
    <property type="entry name" value="QUINONE OXIDOREDUCTASE"/>
    <property type="match status" value="1"/>
</dbReference>
<dbReference type="GO" id="GO:0003960">
    <property type="term" value="F:quinone reductase (NADPH) activity"/>
    <property type="evidence" value="ECO:0007669"/>
    <property type="project" value="TreeGrafter"/>
</dbReference>
<dbReference type="GO" id="GO:0070402">
    <property type="term" value="F:NADPH binding"/>
    <property type="evidence" value="ECO:0007669"/>
    <property type="project" value="TreeGrafter"/>
</dbReference>
<sequence length="320" mass="33422">MKAIRVHAFGAPGAMRLEDISDPVPQAGQVVVRVYAAGINPVDTYIRSGLYSPLPPLPYTPGLDAAGVVEAVGEGVRRVSVGDRVYMGGSLSGTYAEKALCPESQVHPLPPSLSFPQGAGINVPYGAAYHALFHRAHAVPGETVLVHGASGGVGIATVQWARTTGMRVIGTGGTEKGRQLVVAQGAHFVLDHHAPGHMERVLALTDGKGADVILEMLANVNLGRDLGVLAEGGRIVVVGSRGTVSIDPRDIMRRNASITGMLLLSASAREMLSIHAAIAAGLENGILRPFVGREMPLSEAARAHHEIMESSAYGKIVLIP</sequence>
<name>A0A953LZD1_9BACT</name>
<accession>A0A953LZD1</accession>
<keyword evidence="5" id="KW-0694">RNA-binding</keyword>
<dbReference type="SUPFAM" id="SSF50129">
    <property type="entry name" value="GroES-like"/>
    <property type="match status" value="1"/>
</dbReference>
<comment type="caution">
    <text evidence="8">The sequence shown here is derived from an EMBL/GenBank/DDBJ whole genome shotgun (WGS) entry which is preliminary data.</text>
</comment>
<dbReference type="CDD" id="cd08253">
    <property type="entry name" value="zeta_crystallin"/>
    <property type="match status" value="1"/>
</dbReference>
<dbReference type="GO" id="GO:0008270">
    <property type="term" value="F:zinc ion binding"/>
    <property type="evidence" value="ECO:0007669"/>
    <property type="project" value="InterPro"/>
</dbReference>
<dbReference type="Gene3D" id="3.90.180.10">
    <property type="entry name" value="Medium-chain alcohol dehydrogenases, catalytic domain"/>
    <property type="match status" value="1"/>
</dbReference>
<dbReference type="GO" id="GO:0005829">
    <property type="term" value="C:cytosol"/>
    <property type="evidence" value="ECO:0007669"/>
    <property type="project" value="TreeGrafter"/>
</dbReference>
<reference evidence="8" key="2">
    <citation type="submission" date="2021-08" db="EMBL/GenBank/DDBJ databases">
        <authorList>
            <person name="Dalcin Martins P."/>
        </authorList>
    </citation>
    <scope>NUCLEOTIDE SEQUENCE</scope>
    <source>
        <strain evidence="8">MAG_39</strain>
    </source>
</reference>
<reference evidence="8" key="1">
    <citation type="journal article" date="2021" name="bioRxiv">
        <title>Unraveling nitrogen, sulfur and carbon metabolic pathways and microbial community transcriptional responses to substrate deprivation and toxicity stresses in a bioreactor mimicking anoxic brackish coastal sediment conditions.</title>
        <authorList>
            <person name="Martins P.D."/>
            <person name="Echeveste M.J."/>
            <person name="Arshad A."/>
            <person name="Kurth J."/>
            <person name="Ouboter H."/>
            <person name="Jetten M.S.M."/>
            <person name="Welte C.U."/>
        </authorList>
    </citation>
    <scope>NUCLEOTIDE SEQUENCE</scope>
    <source>
        <strain evidence="8">MAG_39</strain>
    </source>
</reference>
<evidence type="ECO:0000256" key="2">
    <source>
        <dbReference type="ARBA" id="ARBA00011881"/>
    </source>
</evidence>
<keyword evidence="4" id="KW-0521">NADP</keyword>
<dbReference type="SMART" id="SM00829">
    <property type="entry name" value="PKS_ER"/>
    <property type="match status" value="1"/>
</dbReference>
<evidence type="ECO:0000259" key="7">
    <source>
        <dbReference type="SMART" id="SM00829"/>
    </source>
</evidence>
<evidence type="ECO:0000256" key="4">
    <source>
        <dbReference type="ARBA" id="ARBA00022857"/>
    </source>
</evidence>
<dbReference type="Pfam" id="PF00107">
    <property type="entry name" value="ADH_zinc_N"/>
    <property type="match status" value="1"/>
</dbReference>
<keyword evidence="6" id="KW-0007">Acetylation</keyword>
<protein>
    <submittedName>
        <fullName evidence="8">NADPH:quinone reductase</fullName>
    </submittedName>
</protein>
<evidence type="ECO:0000256" key="5">
    <source>
        <dbReference type="ARBA" id="ARBA00022884"/>
    </source>
</evidence>
<evidence type="ECO:0000256" key="1">
    <source>
        <dbReference type="ARBA" id="ARBA00004496"/>
    </source>
</evidence>
<keyword evidence="3" id="KW-0963">Cytoplasm</keyword>
<dbReference type="InterPro" id="IPR036291">
    <property type="entry name" value="NAD(P)-bd_dom_sf"/>
</dbReference>
<dbReference type="InterPro" id="IPR020843">
    <property type="entry name" value="ER"/>
</dbReference>
<dbReference type="InterPro" id="IPR013149">
    <property type="entry name" value="ADH-like_C"/>
</dbReference>
<evidence type="ECO:0000256" key="3">
    <source>
        <dbReference type="ARBA" id="ARBA00022490"/>
    </source>
</evidence>
<evidence type="ECO:0000313" key="9">
    <source>
        <dbReference type="Proteomes" id="UP000705867"/>
    </source>
</evidence>
<dbReference type="GO" id="GO:0003730">
    <property type="term" value="F:mRNA 3'-UTR binding"/>
    <property type="evidence" value="ECO:0007669"/>
    <property type="project" value="TreeGrafter"/>
</dbReference>
<dbReference type="Gene3D" id="3.40.50.720">
    <property type="entry name" value="NAD(P)-binding Rossmann-like Domain"/>
    <property type="match status" value="1"/>
</dbReference>
<proteinExistence type="predicted"/>
<dbReference type="FunFam" id="3.40.50.720:FF:000244">
    <property type="entry name" value="quinone oxidoreductase"/>
    <property type="match status" value="1"/>
</dbReference>
<gene>
    <name evidence="8" type="ORF">K8I29_04285</name>
</gene>
<evidence type="ECO:0000256" key="6">
    <source>
        <dbReference type="ARBA" id="ARBA00022990"/>
    </source>
</evidence>
<comment type="subcellular location">
    <subcellularLocation>
        <location evidence="1">Cytoplasm</location>
    </subcellularLocation>
</comment>
<dbReference type="InterPro" id="IPR051603">
    <property type="entry name" value="Zinc-ADH_QOR/CCCR"/>
</dbReference>
<dbReference type="Pfam" id="PF08240">
    <property type="entry name" value="ADH_N"/>
    <property type="match status" value="1"/>
</dbReference>
<dbReference type="PROSITE" id="PS01162">
    <property type="entry name" value="QOR_ZETA_CRYSTAL"/>
    <property type="match status" value="1"/>
</dbReference>
<dbReference type="InterPro" id="IPR011032">
    <property type="entry name" value="GroES-like_sf"/>
</dbReference>
<dbReference type="InterPro" id="IPR013154">
    <property type="entry name" value="ADH-like_N"/>
</dbReference>